<accession>A0A0E9SMD2</accession>
<sequence length="32" mass="3324">MKVNKPLKPSSASSSLGTAVDGDERLTPPSRP</sequence>
<evidence type="ECO:0000313" key="2">
    <source>
        <dbReference type="EMBL" id="JAH41688.1"/>
    </source>
</evidence>
<reference evidence="2" key="2">
    <citation type="journal article" date="2015" name="Fish Shellfish Immunol.">
        <title>Early steps in the European eel (Anguilla anguilla)-Vibrio vulnificus interaction in the gills: Role of the RtxA13 toxin.</title>
        <authorList>
            <person name="Callol A."/>
            <person name="Pajuelo D."/>
            <person name="Ebbesson L."/>
            <person name="Teles M."/>
            <person name="MacKenzie S."/>
            <person name="Amaro C."/>
        </authorList>
    </citation>
    <scope>NUCLEOTIDE SEQUENCE</scope>
</reference>
<name>A0A0E9SMD2_ANGAN</name>
<feature type="region of interest" description="Disordered" evidence="1">
    <location>
        <begin position="1"/>
        <end position="32"/>
    </location>
</feature>
<protein>
    <submittedName>
        <fullName evidence="2">Uncharacterized protein</fullName>
    </submittedName>
</protein>
<reference evidence="2" key="1">
    <citation type="submission" date="2014-11" db="EMBL/GenBank/DDBJ databases">
        <authorList>
            <person name="Amaro Gonzalez C."/>
        </authorList>
    </citation>
    <scope>NUCLEOTIDE SEQUENCE</scope>
</reference>
<dbReference type="EMBL" id="GBXM01066889">
    <property type="protein sequence ID" value="JAH41688.1"/>
    <property type="molecule type" value="Transcribed_RNA"/>
</dbReference>
<dbReference type="AlphaFoldDB" id="A0A0E9SMD2"/>
<organism evidence="2">
    <name type="scientific">Anguilla anguilla</name>
    <name type="common">European freshwater eel</name>
    <name type="synonym">Muraena anguilla</name>
    <dbReference type="NCBI Taxonomy" id="7936"/>
    <lineage>
        <taxon>Eukaryota</taxon>
        <taxon>Metazoa</taxon>
        <taxon>Chordata</taxon>
        <taxon>Craniata</taxon>
        <taxon>Vertebrata</taxon>
        <taxon>Euteleostomi</taxon>
        <taxon>Actinopterygii</taxon>
        <taxon>Neopterygii</taxon>
        <taxon>Teleostei</taxon>
        <taxon>Anguilliformes</taxon>
        <taxon>Anguillidae</taxon>
        <taxon>Anguilla</taxon>
    </lineage>
</organism>
<proteinExistence type="predicted"/>
<evidence type="ECO:0000256" key="1">
    <source>
        <dbReference type="SAM" id="MobiDB-lite"/>
    </source>
</evidence>